<dbReference type="EMBL" id="JASPKZ010009080">
    <property type="protein sequence ID" value="KAJ9578032.1"/>
    <property type="molecule type" value="Genomic_DNA"/>
</dbReference>
<reference evidence="1" key="2">
    <citation type="submission" date="2023-05" db="EMBL/GenBank/DDBJ databases">
        <authorList>
            <person name="Fouks B."/>
        </authorList>
    </citation>
    <scope>NUCLEOTIDE SEQUENCE</scope>
    <source>
        <strain evidence="1">Stay&amp;Tobe</strain>
        <tissue evidence="1">Testes</tissue>
    </source>
</reference>
<accession>A0AAD7ZCY4</accession>
<feature type="non-terminal residue" evidence="1">
    <location>
        <position position="80"/>
    </location>
</feature>
<dbReference type="AlphaFoldDB" id="A0AAD7ZCY4"/>
<organism evidence="1 2">
    <name type="scientific">Diploptera punctata</name>
    <name type="common">Pacific beetle cockroach</name>
    <dbReference type="NCBI Taxonomy" id="6984"/>
    <lineage>
        <taxon>Eukaryota</taxon>
        <taxon>Metazoa</taxon>
        <taxon>Ecdysozoa</taxon>
        <taxon>Arthropoda</taxon>
        <taxon>Hexapoda</taxon>
        <taxon>Insecta</taxon>
        <taxon>Pterygota</taxon>
        <taxon>Neoptera</taxon>
        <taxon>Polyneoptera</taxon>
        <taxon>Dictyoptera</taxon>
        <taxon>Blattodea</taxon>
        <taxon>Blaberoidea</taxon>
        <taxon>Blaberidae</taxon>
        <taxon>Diplopterinae</taxon>
        <taxon>Diploptera</taxon>
    </lineage>
</organism>
<dbReference type="Proteomes" id="UP001233999">
    <property type="component" value="Unassembled WGS sequence"/>
</dbReference>
<sequence>PKTEFSRLPFETFPDRWLMVDSTSNGRGRRKKQEIHITSIHCNSISALGLMKYHLNFVIKLSSTGISNCIKSETCFGSHK</sequence>
<name>A0AAD7ZCY4_DIPPU</name>
<gene>
    <name evidence="1" type="ORF">L9F63_025107</name>
</gene>
<comment type="caution">
    <text evidence="1">The sequence shown here is derived from an EMBL/GenBank/DDBJ whole genome shotgun (WGS) entry which is preliminary data.</text>
</comment>
<feature type="non-terminal residue" evidence="1">
    <location>
        <position position="1"/>
    </location>
</feature>
<reference evidence="1" key="1">
    <citation type="journal article" date="2023" name="IScience">
        <title>Live-bearing cockroach genome reveals convergent evolutionary mechanisms linked to viviparity in insects and beyond.</title>
        <authorList>
            <person name="Fouks B."/>
            <person name="Harrison M.C."/>
            <person name="Mikhailova A.A."/>
            <person name="Marchal E."/>
            <person name="English S."/>
            <person name="Carruthers M."/>
            <person name="Jennings E.C."/>
            <person name="Chiamaka E.L."/>
            <person name="Frigard R.A."/>
            <person name="Pippel M."/>
            <person name="Attardo G.M."/>
            <person name="Benoit J.B."/>
            <person name="Bornberg-Bauer E."/>
            <person name="Tobe S.S."/>
        </authorList>
    </citation>
    <scope>NUCLEOTIDE SEQUENCE</scope>
    <source>
        <strain evidence="1">Stay&amp;Tobe</strain>
    </source>
</reference>
<evidence type="ECO:0000313" key="2">
    <source>
        <dbReference type="Proteomes" id="UP001233999"/>
    </source>
</evidence>
<keyword evidence="2" id="KW-1185">Reference proteome</keyword>
<evidence type="ECO:0000313" key="1">
    <source>
        <dbReference type="EMBL" id="KAJ9578032.1"/>
    </source>
</evidence>
<protein>
    <submittedName>
        <fullName evidence="1">Uncharacterized protein</fullName>
    </submittedName>
</protein>
<proteinExistence type="predicted"/>